<keyword evidence="2" id="KW-1185">Reference proteome</keyword>
<gene>
    <name evidence="1" type="ORF">PUN28_016164</name>
</gene>
<dbReference type="AlphaFoldDB" id="A0AAW2EW68"/>
<dbReference type="Proteomes" id="UP001430953">
    <property type="component" value="Unassembled WGS sequence"/>
</dbReference>
<evidence type="ECO:0000313" key="1">
    <source>
        <dbReference type="EMBL" id="KAL0106260.1"/>
    </source>
</evidence>
<protein>
    <submittedName>
        <fullName evidence="1">Uncharacterized protein</fullName>
    </submittedName>
</protein>
<proteinExistence type="predicted"/>
<evidence type="ECO:0000313" key="2">
    <source>
        <dbReference type="Proteomes" id="UP001430953"/>
    </source>
</evidence>
<accession>A0AAW2EW68</accession>
<name>A0AAW2EW68_9HYME</name>
<organism evidence="1 2">
    <name type="scientific">Cardiocondyla obscurior</name>
    <dbReference type="NCBI Taxonomy" id="286306"/>
    <lineage>
        <taxon>Eukaryota</taxon>
        <taxon>Metazoa</taxon>
        <taxon>Ecdysozoa</taxon>
        <taxon>Arthropoda</taxon>
        <taxon>Hexapoda</taxon>
        <taxon>Insecta</taxon>
        <taxon>Pterygota</taxon>
        <taxon>Neoptera</taxon>
        <taxon>Endopterygota</taxon>
        <taxon>Hymenoptera</taxon>
        <taxon>Apocrita</taxon>
        <taxon>Aculeata</taxon>
        <taxon>Formicoidea</taxon>
        <taxon>Formicidae</taxon>
        <taxon>Myrmicinae</taxon>
        <taxon>Cardiocondyla</taxon>
    </lineage>
</organism>
<comment type="caution">
    <text evidence="1">The sequence shown here is derived from an EMBL/GenBank/DDBJ whole genome shotgun (WGS) entry which is preliminary data.</text>
</comment>
<sequence>MEKRLIGQLRKDDYHLNAREMTSKSRRRVSKIILHKTWPRPRLTSGISCQRVFPPRRGARAPVYLSRRAYLDEAQPGDPASVPWRIIRCRVTPNHLPPPPPPYSQSTPLANCRGSRQIETETITCGVISPGTRLAYFAAEKFQTDNRFYVDFICSAIAGFRGVELI</sequence>
<reference evidence="1 2" key="1">
    <citation type="submission" date="2023-03" db="EMBL/GenBank/DDBJ databases">
        <title>High recombination rates correlate with genetic variation in Cardiocondyla obscurior ants.</title>
        <authorList>
            <person name="Errbii M."/>
        </authorList>
    </citation>
    <scope>NUCLEOTIDE SEQUENCE [LARGE SCALE GENOMIC DNA]</scope>
    <source>
        <strain evidence="1">Alpha-2009</strain>
        <tissue evidence="1">Whole body</tissue>
    </source>
</reference>
<dbReference type="EMBL" id="JADYXP020000018">
    <property type="protein sequence ID" value="KAL0106260.1"/>
    <property type="molecule type" value="Genomic_DNA"/>
</dbReference>